<dbReference type="InterPro" id="IPR050079">
    <property type="entry name" value="DEAD_box_RNA_helicase"/>
</dbReference>
<dbReference type="Gene3D" id="3.30.70.330">
    <property type="match status" value="1"/>
</dbReference>
<dbReference type="SMART" id="SM00490">
    <property type="entry name" value="HELICc"/>
    <property type="match status" value="1"/>
</dbReference>
<evidence type="ECO:0000313" key="11">
    <source>
        <dbReference type="Proteomes" id="UP000190027"/>
    </source>
</evidence>
<dbReference type="PROSITE" id="PS51194">
    <property type="entry name" value="HELICASE_CTER"/>
    <property type="match status" value="1"/>
</dbReference>
<keyword evidence="3 10" id="KW-0347">Helicase</keyword>
<dbReference type="Pfam" id="PF00271">
    <property type="entry name" value="Helicase_C"/>
    <property type="match status" value="1"/>
</dbReference>
<feature type="short sequence motif" description="Q motif" evidence="6">
    <location>
        <begin position="2"/>
        <end position="30"/>
    </location>
</feature>
<organism evidence="10 11">
    <name type="scientific">Paucidesulfovibrio gracilis DSM 16080</name>
    <dbReference type="NCBI Taxonomy" id="1121449"/>
    <lineage>
        <taxon>Bacteria</taxon>
        <taxon>Pseudomonadati</taxon>
        <taxon>Thermodesulfobacteriota</taxon>
        <taxon>Desulfovibrionia</taxon>
        <taxon>Desulfovibrionales</taxon>
        <taxon>Desulfovibrionaceae</taxon>
        <taxon>Paucidesulfovibrio</taxon>
    </lineage>
</organism>
<evidence type="ECO:0000259" key="9">
    <source>
        <dbReference type="PROSITE" id="PS51195"/>
    </source>
</evidence>
<dbReference type="CDD" id="cd00268">
    <property type="entry name" value="DEADc"/>
    <property type="match status" value="1"/>
</dbReference>
<dbReference type="PROSITE" id="PS51192">
    <property type="entry name" value="HELICASE_ATP_BIND_1"/>
    <property type="match status" value="1"/>
</dbReference>
<dbReference type="Pfam" id="PF00270">
    <property type="entry name" value="DEAD"/>
    <property type="match status" value="1"/>
</dbReference>
<dbReference type="PANTHER" id="PTHR47959">
    <property type="entry name" value="ATP-DEPENDENT RNA HELICASE RHLE-RELATED"/>
    <property type="match status" value="1"/>
</dbReference>
<dbReference type="RefSeq" id="WP_078716625.1">
    <property type="nucleotide sequence ID" value="NZ_FUYC01000003.1"/>
</dbReference>
<dbReference type="GO" id="GO:0005829">
    <property type="term" value="C:cytosol"/>
    <property type="evidence" value="ECO:0007669"/>
    <property type="project" value="TreeGrafter"/>
</dbReference>
<dbReference type="InterPro" id="IPR027417">
    <property type="entry name" value="P-loop_NTPase"/>
</dbReference>
<dbReference type="GO" id="GO:0003676">
    <property type="term" value="F:nucleic acid binding"/>
    <property type="evidence" value="ECO:0007669"/>
    <property type="project" value="InterPro"/>
</dbReference>
<evidence type="ECO:0000259" key="8">
    <source>
        <dbReference type="PROSITE" id="PS51194"/>
    </source>
</evidence>
<dbReference type="CDD" id="cd18787">
    <property type="entry name" value="SF2_C_DEAD"/>
    <property type="match status" value="1"/>
</dbReference>
<feature type="domain" description="Helicase ATP-binding" evidence="7">
    <location>
        <begin position="34"/>
        <end position="204"/>
    </location>
</feature>
<evidence type="ECO:0000256" key="5">
    <source>
        <dbReference type="ARBA" id="ARBA00038437"/>
    </source>
</evidence>
<dbReference type="OrthoDB" id="9805696at2"/>
<keyword evidence="11" id="KW-1185">Reference proteome</keyword>
<evidence type="ECO:0000256" key="2">
    <source>
        <dbReference type="ARBA" id="ARBA00022801"/>
    </source>
</evidence>
<name>A0A1T4WKX3_9BACT</name>
<evidence type="ECO:0000256" key="4">
    <source>
        <dbReference type="ARBA" id="ARBA00022840"/>
    </source>
</evidence>
<feature type="domain" description="DEAD-box RNA helicase Q" evidence="9">
    <location>
        <begin position="2"/>
        <end position="30"/>
    </location>
</feature>
<dbReference type="EMBL" id="FUYC01000003">
    <property type="protein sequence ID" value="SKA77839.1"/>
    <property type="molecule type" value="Genomic_DNA"/>
</dbReference>
<reference evidence="10 11" key="1">
    <citation type="submission" date="2017-02" db="EMBL/GenBank/DDBJ databases">
        <authorList>
            <person name="Peterson S.W."/>
        </authorList>
    </citation>
    <scope>NUCLEOTIDE SEQUENCE [LARGE SCALE GENOMIC DNA]</scope>
    <source>
        <strain evidence="10 11">DSM 16080</strain>
    </source>
</reference>
<evidence type="ECO:0000256" key="6">
    <source>
        <dbReference type="PROSITE-ProRule" id="PRU00552"/>
    </source>
</evidence>
<dbReference type="Proteomes" id="UP000190027">
    <property type="component" value="Unassembled WGS sequence"/>
</dbReference>
<protein>
    <submittedName>
        <fullName evidence="10">ATP-dependent RNA helicase DeaD</fullName>
    </submittedName>
</protein>
<dbReference type="GO" id="GO:0005524">
    <property type="term" value="F:ATP binding"/>
    <property type="evidence" value="ECO:0007669"/>
    <property type="project" value="UniProtKB-KW"/>
</dbReference>
<dbReference type="GO" id="GO:0003724">
    <property type="term" value="F:RNA helicase activity"/>
    <property type="evidence" value="ECO:0007669"/>
    <property type="project" value="InterPro"/>
</dbReference>
<dbReference type="STRING" id="1121449.SAMN02745704_01050"/>
<dbReference type="PROSITE" id="PS51195">
    <property type="entry name" value="Q_MOTIF"/>
    <property type="match status" value="1"/>
</dbReference>
<dbReference type="InterPro" id="IPR005580">
    <property type="entry name" value="DbpA/CsdA_RNA-bd_dom"/>
</dbReference>
<dbReference type="AlphaFoldDB" id="A0A1T4WKX3"/>
<dbReference type="SMART" id="SM00487">
    <property type="entry name" value="DEXDc"/>
    <property type="match status" value="1"/>
</dbReference>
<dbReference type="GO" id="GO:0016787">
    <property type="term" value="F:hydrolase activity"/>
    <property type="evidence" value="ECO:0007669"/>
    <property type="project" value="UniProtKB-KW"/>
</dbReference>
<evidence type="ECO:0000259" key="7">
    <source>
        <dbReference type="PROSITE" id="PS51192"/>
    </source>
</evidence>
<dbReference type="Pfam" id="PF03880">
    <property type="entry name" value="DbpA"/>
    <property type="match status" value="1"/>
</dbReference>
<dbReference type="CDD" id="cd12252">
    <property type="entry name" value="RRM_DbpA"/>
    <property type="match status" value="1"/>
</dbReference>
<evidence type="ECO:0000256" key="3">
    <source>
        <dbReference type="ARBA" id="ARBA00022806"/>
    </source>
</evidence>
<dbReference type="InterPro" id="IPR014014">
    <property type="entry name" value="RNA_helicase_DEAD_Q_motif"/>
</dbReference>
<dbReference type="InterPro" id="IPR044742">
    <property type="entry name" value="DEAD/DEAH_RhlB"/>
</dbReference>
<gene>
    <name evidence="10" type="ORF">SAMN02745704_01050</name>
</gene>
<evidence type="ECO:0000313" key="10">
    <source>
        <dbReference type="EMBL" id="SKA77839.1"/>
    </source>
</evidence>
<dbReference type="PANTHER" id="PTHR47959:SF1">
    <property type="entry name" value="ATP-DEPENDENT RNA HELICASE DBPA"/>
    <property type="match status" value="1"/>
</dbReference>
<dbReference type="Gene3D" id="3.40.50.300">
    <property type="entry name" value="P-loop containing nucleotide triphosphate hydrolases"/>
    <property type="match status" value="2"/>
</dbReference>
<keyword evidence="1" id="KW-0547">Nucleotide-binding</keyword>
<proteinExistence type="inferred from homology"/>
<keyword evidence="2" id="KW-0378">Hydrolase</keyword>
<dbReference type="InterPro" id="IPR014001">
    <property type="entry name" value="Helicase_ATP-bd"/>
</dbReference>
<accession>A0A1T4WKX3</accession>
<evidence type="ECO:0000256" key="1">
    <source>
        <dbReference type="ARBA" id="ARBA00022741"/>
    </source>
</evidence>
<keyword evidence="4" id="KW-0067">ATP-binding</keyword>
<sequence length="521" mass="58007">MNDFQSLGLSETTIQALEAKGFQAPTPIQAQTIPLLLSGKTDIVGQAMTGTGKTAAFGLPIVECIPEKAGHVQALVLAPTRELAIQVADEIHSLKGQRRLSVVPIYGGQAMAPQLNALRRGADVVVGTPGRVLDHLRRGTLRLDHVSFLVLDEADEMCNMGFVDDVREIFSHAGQDRRTLLFSATMPREVLSIAAEFMADYKVINVRNEADAVPLTRQIFHEVMAQDRFEALCRVIDAEPDFYGLVFCRTKAECDRLAEWLSERGYPAEPIHGDLSQPRREDILQRFRRRRATILVATDVAARGIDVPDLTHVVNFAPPQSAETYVHRTGRTGRAGKEGVAVSLIAPSEFRKLMYIARSAGLRLEKKPLPTVEDVIRVRRKNILRQFALENADTASQAYHDLAREVLAEGDPEEILAGLLQRLYGKQLDPKAYREVRSIRKPGHSGGRVRFRAAVGRAHGMTPRKFVDFVCQQAHIRPFKVQNVRISGKHSTFTVPERDGETVMRSLNRRNNGERPLVSRG</sequence>
<dbReference type="SUPFAM" id="SSF52540">
    <property type="entry name" value="P-loop containing nucleoside triphosphate hydrolases"/>
    <property type="match status" value="1"/>
</dbReference>
<dbReference type="InterPro" id="IPR001650">
    <property type="entry name" value="Helicase_C-like"/>
</dbReference>
<dbReference type="InterPro" id="IPR012677">
    <property type="entry name" value="Nucleotide-bd_a/b_plait_sf"/>
</dbReference>
<comment type="similarity">
    <text evidence="5">Belongs to the DEAD box helicase family.</text>
</comment>
<feature type="domain" description="Helicase C-terminal" evidence="8">
    <location>
        <begin position="228"/>
        <end position="377"/>
    </location>
</feature>
<dbReference type="InterPro" id="IPR011545">
    <property type="entry name" value="DEAD/DEAH_box_helicase_dom"/>
</dbReference>